<gene>
    <name evidence="1" type="ORF">RRG08_010338</name>
</gene>
<name>A0AAE1AYU1_9GAST</name>
<keyword evidence="2" id="KW-1185">Reference proteome</keyword>
<evidence type="ECO:0000313" key="2">
    <source>
        <dbReference type="Proteomes" id="UP001283361"/>
    </source>
</evidence>
<dbReference type="AlphaFoldDB" id="A0AAE1AYU1"/>
<dbReference type="EMBL" id="JAWDGP010000864">
    <property type="protein sequence ID" value="KAK3796640.1"/>
    <property type="molecule type" value="Genomic_DNA"/>
</dbReference>
<evidence type="ECO:0000313" key="1">
    <source>
        <dbReference type="EMBL" id="KAK3796640.1"/>
    </source>
</evidence>
<accession>A0AAE1AYU1</accession>
<organism evidence="1 2">
    <name type="scientific">Elysia crispata</name>
    <name type="common">lettuce slug</name>
    <dbReference type="NCBI Taxonomy" id="231223"/>
    <lineage>
        <taxon>Eukaryota</taxon>
        <taxon>Metazoa</taxon>
        <taxon>Spiralia</taxon>
        <taxon>Lophotrochozoa</taxon>
        <taxon>Mollusca</taxon>
        <taxon>Gastropoda</taxon>
        <taxon>Heterobranchia</taxon>
        <taxon>Euthyneura</taxon>
        <taxon>Panpulmonata</taxon>
        <taxon>Sacoglossa</taxon>
        <taxon>Placobranchoidea</taxon>
        <taxon>Plakobranchidae</taxon>
        <taxon>Elysia</taxon>
    </lineage>
</organism>
<reference evidence="1" key="1">
    <citation type="journal article" date="2023" name="G3 (Bethesda)">
        <title>A reference genome for the long-term kleptoplast-retaining sea slug Elysia crispata morphotype clarki.</title>
        <authorList>
            <person name="Eastman K.E."/>
            <person name="Pendleton A.L."/>
            <person name="Shaikh M.A."/>
            <person name="Suttiyut T."/>
            <person name="Ogas R."/>
            <person name="Tomko P."/>
            <person name="Gavelis G."/>
            <person name="Widhalm J.R."/>
            <person name="Wisecaver J.H."/>
        </authorList>
    </citation>
    <scope>NUCLEOTIDE SEQUENCE</scope>
    <source>
        <strain evidence="1">ECLA1</strain>
    </source>
</reference>
<proteinExistence type="predicted"/>
<sequence>MAITIDSANTVRKSPSALKVNLSTFQYSCPESTDSLPDIDCSPSVAFPPQAQPQQVGDVFDNIGKTNALKLRSLPKERCIFAENLCFGVLFEAQLGNLTRQSTVSVSRATAHRASRSFSVL</sequence>
<dbReference type="Proteomes" id="UP001283361">
    <property type="component" value="Unassembled WGS sequence"/>
</dbReference>
<comment type="caution">
    <text evidence="1">The sequence shown here is derived from an EMBL/GenBank/DDBJ whole genome shotgun (WGS) entry which is preliminary data.</text>
</comment>
<protein>
    <submittedName>
        <fullName evidence="1">Uncharacterized protein</fullName>
    </submittedName>
</protein>